<dbReference type="AlphaFoldDB" id="A0A1D1ZJH2"/>
<dbReference type="InterPro" id="IPR011009">
    <property type="entry name" value="Kinase-like_dom_sf"/>
</dbReference>
<gene>
    <name evidence="3" type="primary">At1g51860_1</name>
    <name evidence="3" type="ORF">g.74418</name>
</gene>
<dbReference type="GO" id="GO:0016301">
    <property type="term" value="F:kinase activity"/>
    <property type="evidence" value="ECO:0007669"/>
    <property type="project" value="UniProtKB-KW"/>
</dbReference>
<evidence type="ECO:0000313" key="3">
    <source>
        <dbReference type="EMBL" id="JAT67102.1"/>
    </source>
</evidence>
<dbReference type="Gene3D" id="3.30.200.20">
    <property type="entry name" value="Phosphorylase Kinase, domain 1"/>
    <property type="match status" value="1"/>
</dbReference>
<feature type="transmembrane region" description="Helical" evidence="2">
    <location>
        <begin position="16"/>
        <end position="34"/>
    </location>
</feature>
<proteinExistence type="predicted"/>
<keyword evidence="3" id="KW-0675">Receptor</keyword>
<keyword evidence="2" id="KW-0812">Transmembrane</keyword>
<keyword evidence="3" id="KW-0808">Transferase</keyword>
<keyword evidence="1" id="KW-0547">Nucleotide-binding</keyword>
<name>A0A1D1ZJH2_9ARAE</name>
<dbReference type="PANTHER" id="PTHR45631">
    <property type="entry name" value="OS07G0107800 PROTEIN-RELATED"/>
    <property type="match status" value="1"/>
</dbReference>
<feature type="non-terminal residue" evidence="3">
    <location>
        <position position="117"/>
    </location>
</feature>
<dbReference type="PANTHER" id="PTHR45631:SF202">
    <property type="entry name" value="SENESCENCE-INDUCED RECEPTOR-LIKE SERINE_THREONINE-PROTEIN KINASE"/>
    <property type="match status" value="1"/>
</dbReference>
<keyword evidence="3" id="KW-0418">Kinase</keyword>
<feature type="binding site" evidence="1">
    <location>
        <position position="115"/>
    </location>
    <ligand>
        <name>ATP</name>
        <dbReference type="ChEBI" id="CHEBI:30616"/>
    </ligand>
</feature>
<accession>A0A1D1ZJH2</accession>
<evidence type="ECO:0000256" key="2">
    <source>
        <dbReference type="SAM" id="Phobius"/>
    </source>
</evidence>
<protein>
    <submittedName>
        <fullName evidence="3">Putative LRR receptor-like serine/threonine-protein kinase At1g51860</fullName>
    </submittedName>
</protein>
<dbReference type="GO" id="GO:0005524">
    <property type="term" value="F:ATP binding"/>
    <property type="evidence" value="ECO:0007669"/>
    <property type="project" value="UniProtKB-UniRule"/>
</dbReference>
<dbReference type="EMBL" id="GDJX01000834">
    <property type="protein sequence ID" value="JAT67102.1"/>
    <property type="molecule type" value="Transcribed_RNA"/>
</dbReference>
<dbReference type="InterPro" id="IPR017441">
    <property type="entry name" value="Protein_kinase_ATP_BS"/>
</dbReference>
<reference evidence="3" key="1">
    <citation type="submission" date="2015-07" db="EMBL/GenBank/DDBJ databases">
        <title>Transcriptome Assembly of Anthurium amnicola.</title>
        <authorList>
            <person name="Suzuki J."/>
        </authorList>
    </citation>
    <scope>NUCLEOTIDE SEQUENCE</scope>
</reference>
<keyword evidence="1" id="KW-0067">ATP-binding</keyword>
<evidence type="ECO:0000256" key="1">
    <source>
        <dbReference type="PROSITE-ProRule" id="PRU10141"/>
    </source>
</evidence>
<dbReference type="PROSITE" id="PS00107">
    <property type="entry name" value="PROTEIN_KINASE_ATP"/>
    <property type="match status" value="1"/>
</dbReference>
<sequence length="117" mass="13221">MFPSETQKKDFYSCDTIAASLIFLVLLVICTLWWRIKRRQYDASNVTLGLPEKQEEDASAQNIPKGNDCLKRESQRFTFLEIRDITGNFEMAIGKGGFGTVYLGHLDNGTQVAVKVL</sequence>
<organism evidence="3">
    <name type="scientific">Anthurium amnicola</name>
    <dbReference type="NCBI Taxonomy" id="1678845"/>
    <lineage>
        <taxon>Eukaryota</taxon>
        <taxon>Viridiplantae</taxon>
        <taxon>Streptophyta</taxon>
        <taxon>Embryophyta</taxon>
        <taxon>Tracheophyta</taxon>
        <taxon>Spermatophyta</taxon>
        <taxon>Magnoliopsida</taxon>
        <taxon>Liliopsida</taxon>
        <taxon>Araceae</taxon>
        <taxon>Pothoideae</taxon>
        <taxon>Potheae</taxon>
        <taxon>Anthurium</taxon>
    </lineage>
</organism>
<keyword evidence="2" id="KW-0472">Membrane</keyword>
<dbReference type="SUPFAM" id="SSF56112">
    <property type="entry name" value="Protein kinase-like (PK-like)"/>
    <property type="match status" value="1"/>
</dbReference>
<keyword evidence="2" id="KW-1133">Transmembrane helix</keyword>